<reference evidence="1 2" key="1">
    <citation type="submission" date="2012-01" db="EMBL/GenBank/DDBJ databases">
        <title>Improved High-Quality Draft sequence of Metallosphaera yellowstonensis MK1.</title>
        <authorList>
            <consortium name="US DOE Joint Genome Institute"/>
            <person name="Lucas S."/>
            <person name="Han J."/>
            <person name="Cheng J.-F."/>
            <person name="Goodwin L."/>
            <person name="Pitluck S."/>
            <person name="Peters L."/>
            <person name="Teshima H."/>
            <person name="Detter J.C."/>
            <person name="Han C."/>
            <person name="Tapia R."/>
            <person name="Land M."/>
            <person name="Hauser L."/>
            <person name="Kyrpides N."/>
            <person name="Kozubal M."/>
            <person name="Macur R.E."/>
            <person name="Jay Z."/>
            <person name="Inskeep W."/>
            <person name="Woyke T."/>
        </authorList>
    </citation>
    <scope>NUCLEOTIDE SEQUENCE [LARGE SCALE GENOMIC DNA]</scope>
    <source>
        <strain evidence="1 2">MK1</strain>
    </source>
</reference>
<dbReference type="STRING" id="671065.MetMK1DRAFT_00016280"/>
<organism evidence="1 2">
    <name type="scientific">Metallosphaera yellowstonensis MK1</name>
    <dbReference type="NCBI Taxonomy" id="671065"/>
    <lineage>
        <taxon>Archaea</taxon>
        <taxon>Thermoproteota</taxon>
        <taxon>Thermoprotei</taxon>
        <taxon>Sulfolobales</taxon>
        <taxon>Sulfolobaceae</taxon>
        <taxon>Metallosphaera</taxon>
    </lineage>
</organism>
<dbReference type="EMBL" id="JH597761">
    <property type="protein sequence ID" value="EHP71124.1"/>
    <property type="molecule type" value="Genomic_DNA"/>
</dbReference>
<evidence type="ECO:0000313" key="1">
    <source>
        <dbReference type="EMBL" id="EHP71124.1"/>
    </source>
</evidence>
<protein>
    <submittedName>
        <fullName evidence="1">Uncharacterized protein</fullName>
    </submittedName>
</protein>
<dbReference type="AlphaFoldDB" id="H2C533"/>
<keyword evidence="2" id="KW-1185">Reference proteome</keyword>
<dbReference type="Proteomes" id="UP000003980">
    <property type="component" value="Unassembled WGS sequence"/>
</dbReference>
<evidence type="ECO:0000313" key="2">
    <source>
        <dbReference type="Proteomes" id="UP000003980"/>
    </source>
</evidence>
<name>H2C533_9CREN</name>
<dbReference type="HOGENOM" id="CLU_2490534_0_0_2"/>
<gene>
    <name evidence="1" type="ORF">MetMK1DRAFT_00016280</name>
</gene>
<sequence length="86" mass="10029">MSYNVKLKDIDQDKHYILRIVELPGIIHGNYKISRYPMVLDELNIPLQEILVNENLTDILNAHNDKQTEDKLTGDSGLHCDFYLFL</sequence>
<accession>H2C533</accession>
<proteinExistence type="predicted"/>